<evidence type="ECO:0000256" key="1">
    <source>
        <dbReference type="ARBA" id="ARBA00004362"/>
    </source>
</evidence>
<dbReference type="GO" id="GO:0050660">
    <property type="term" value="F:flavin adenine dinucleotide binding"/>
    <property type="evidence" value="ECO:0007669"/>
    <property type="project" value="TreeGrafter"/>
</dbReference>
<dbReference type="PANTHER" id="PTHR43563:SF1">
    <property type="entry name" value="AMINE OXIDASE [FLAVIN-CONTAINING] B"/>
    <property type="match status" value="1"/>
</dbReference>
<dbReference type="Gene3D" id="3.50.50.60">
    <property type="entry name" value="FAD/NAD(P)-binding domain"/>
    <property type="match status" value="2"/>
</dbReference>
<comment type="subcellular location">
    <subcellularLocation>
        <location evidence="1">Mitochondrion outer membrane</location>
        <topology evidence="1">Single-pass type IV membrane protein</topology>
        <orientation evidence="1">Cytoplasmic side</orientation>
    </subcellularLocation>
</comment>
<evidence type="ECO:0000313" key="6">
    <source>
        <dbReference type="EMBL" id="CAD7606124.1"/>
    </source>
</evidence>
<dbReference type="AlphaFoldDB" id="A0A7R9K611"/>
<evidence type="ECO:0000259" key="5">
    <source>
        <dbReference type="Pfam" id="PF01593"/>
    </source>
</evidence>
<dbReference type="GO" id="GO:0008131">
    <property type="term" value="F:primary methylamine oxidase activity"/>
    <property type="evidence" value="ECO:0007669"/>
    <property type="project" value="TreeGrafter"/>
</dbReference>
<dbReference type="InterPro" id="IPR002937">
    <property type="entry name" value="Amino_oxidase"/>
</dbReference>
<dbReference type="InterPro" id="IPR050703">
    <property type="entry name" value="Flavin_MAO"/>
</dbReference>
<reference evidence="6" key="1">
    <citation type="submission" date="2020-11" db="EMBL/GenBank/DDBJ databases">
        <authorList>
            <person name="Tran Van P."/>
        </authorList>
    </citation>
    <scope>NUCLEOTIDE SEQUENCE</scope>
</reference>
<dbReference type="EC" id="1.4.3.4" evidence="3"/>
<comment type="similarity">
    <text evidence="2">Belongs to the flavin monoamine oxidase family.</text>
</comment>
<dbReference type="SUPFAM" id="SSF51905">
    <property type="entry name" value="FAD/NAD(P)-binding domain"/>
    <property type="match status" value="1"/>
</dbReference>
<dbReference type="GO" id="GO:0005741">
    <property type="term" value="C:mitochondrial outer membrane"/>
    <property type="evidence" value="ECO:0007669"/>
    <property type="project" value="UniProtKB-SubCell"/>
</dbReference>
<evidence type="ECO:0000256" key="3">
    <source>
        <dbReference type="ARBA" id="ARBA00012804"/>
    </source>
</evidence>
<dbReference type="PANTHER" id="PTHR43563">
    <property type="entry name" value="AMINE OXIDASE"/>
    <property type="match status" value="1"/>
</dbReference>
<name>A0A7R9K611_TIMGE</name>
<protein>
    <recommendedName>
        <fullName evidence="3">monoamine oxidase</fullName>
        <ecNumber evidence="3">1.4.3.4</ecNumber>
    </recommendedName>
</protein>
<proteinExistence type="inferred from homology"/>
<dbReference type="Gene3D" id="1.10.405.10">
    <property type="entry name" value="Guanine Nucleotide Dissociation Inhibitor, domain 1"/>
    <property type="match status" value="2"/>
</dbReference>
<organism evidence="6">
    <name type="scientific">Timema genevievae</name>
    <name type="common">Walking stick</name>
    <dbReference type="NCBI Taxonomy" id="629358"/>
    <lineage>
        <taxon>Eukaryota</taxon>
        <taxon>Metazoa</taxon>
        <taxon>Ecdysozoa</taxon>
        <taxon>Arthropoda</taxon>
        <taxon>Hexapoda</taxon>
        <taxon>Insecta</taxon>
        <taxon>Pterygota</taxon>
        <taxon>Neoptera</taxon>
        <taxon>Polyneoptera</taxon>
        <taxon>Phasmatodea</taxon>
        <taxon>Timematodea</taxon>
        <taxon>Timematoidea</taxon>
        <taxon>Timematidae</taxon>
        <taxon>Timema</taxon>
    </lineage>
</organism>
<dbReference type="Pfam" id="PF01593">
    <property type="entry name" value="Amino_oxidase"/>
    <property type="match status" value="1"/>
</dbReference>
<evidence type="ECO:0000256" key="4">
    <source>
        <dbReference type="ARBA" id="ARBA00048448"/>
    </source>
</evidence>
<feature type="domain" description="Amine oxidase" evidence="5">
    <location>
        <begin position="35"/>
        <end position="424"/>
    </location>
</feature>
<dbReference type="EMBL" id="OE844754">
    <property type="protein sequence ID" value="CAD7606124.1"/>
    <property type="molecule type" value="Genomic_DNA"/>
</dbReference>
<dbReference type="Gene3D" id="3.90.660.10">
    <property type="match status" value="1"/>
</dbReference>
<dbReference type="InterPro" id="IPR036188">
    <property type="entry name" value="FAD/NAD-bd_sf"/>
</dbReference>
<evidence type="ECO:0000256" key="2">
    <source>
        <dbReference type="ARBA" id="ARBA00005995"/>
    </source>
</evidence>
<sequence>MEANKVIVIGAGLSVLSPTIPPQFCCLYVDKNIVGLSSARLLASHGVDVVVLEAADRVGGRTLTVHPPDDDPSVPKFGWADLGASYVGPSQNHILRLCKELGLGTYLCSDKHDFIHYSKGRQFCYQTTWPNLWWSNPLAYLEVVYMCRLMDNMSKEIPLDKPWKAPRAKEWDKLTVQDFLCRHCWTKYGRQFCYQTTWPNLWWSNPLAYLEVVYMCRLMDNMSKEIPLDKPWKAPRAKEWDKLTVQDFLCRHCWTKYVHNHPDNIMTIIQILRDGVEFLLALCSNNNTADGYEMSLLYYLWYMCQGGGLLNLWRVKGGAQERKIIGGSQQVCLKMAEQLTERVHLNQPVVKINYSTKGVCVQTLDGTEFTGTHLILALPPSLQMKIHFDPPLSSHRYGLLQRSPMGLVLKCIIFFNHPFWAEKVCKQYVSHVDMLFENCFPMFVRNRKQCFQMKIHFDPPLSSHRYGLLQRSPMGLVLKSIIFFNHPFWAEKDTPVPPGLVLLPPHICTPDFPPTPAHIGLLCMGLCQLENA</sequence>
<dbReference type="GO" id="GO:0097621">
    <property type="term" value="F:monoamine oxidase activity"/>
    <property type="evidence" value="ECO:0007669"/>
    <property type="project" value="UniProtKB-EC"/>
</dbReference>
<accession>A0A7R9K611</accession>
<gene>
    <name evidence="6" type="ORF">TGEB3V08_LOCUS9736</name>
</gene>
<comment type="catalytic activity">
    <reaction evidence="4">
        <text>a secondary aliphatic amine + O2 + H2O = a primary amine + an aldehyde + H2O2</text>
        <dbReference type="Rhea" id="RHEA:26414"/>
        <dbReference type="ChEBI" id="CHEBI:15377"/>
        <dbReference type="ChEBI" id="CHEBI:15379"/>
        <dbReference type="ChEBI" id="CHEBI:16240"/>
        <dbReference type="ChEBI" id="CHEBI:17478"/>
        <dbReference type="ChEBI" id="CHEBI:58855"/>
        <dbReference type="ChEBI" id="CHEBI:65296"/>
        <dbReference type="EC" id="1.4.3.4"/>
    </reaction>
</comment>